<evidence type="ECO:0000313" key="10">
    <source>
        <dbReference type="RefSeq" id="XP_014675273.1"/>
    </source>
</evidence>
<comment type="subcellular location">
    <subcellularLocation>
        <location evidence="2">Nucleus</location>
    </subcellularLocation>
</comment>
<keyword evidence="4" id="KW-0540">Nuclease</keyword>
<feature type="domain" description="DDE Tnp4" evidence="8">
    <location>
        <begin position="92"/>
        <end position="249"/>
    </location>
</feature>
<dbReference type="GeneID" id="106815341"/>
<evidence type="ECO:0000256" key="4">
    <source>
        <dbReference type="ARBA" id="ARBA00022722"/>
    </source>
</evidence>
<dbReference type="PANTHER" id="PTHR22930">
    <property type="match status" value="1"/>
</dbReference>
<protein>
    <submittedName>
        <fullName evidence="10">Nuclease HARBI1</fullName>
    </submittedName>
</protein>
<gene>
    <name evidence="10" type="primary">LOC106815341</name>
</gene>
<organism evidence="9 10">
    <name type="scientific">Priapulus caudatus</name>
    <name type="common">Priapulid worm</name>
    <dbReference type="NCBI Taxonomy" id="37621"/>
    <lineage>
        <taxon>Eukaryota</taxon>
        <taxon>Metazoa</taxon>
        <taxon>Ecdysozoa</taxon>
        <taxon>Scalidophora</taxon>
        <taxon>Priapulida</taxon>
        <taxon>Priapulimorpha</taxon>
        <taxon>Priapulimorphida</taxon>
        <taxon>Priapulidae</taxon>
        <taxon>Priapulus</taxon>
    </lineage>
</organism>
<dbReference type="Proteomes" id="UP000695022">
    <property type="component" value="Unplaced"/>
</dbReference>
<sequence>MAGQYSRQSHIPFDKQVLVFVYYCATQDPLMRIGDFFGICEASVYNIIDNLSNVMINHLQKEFIKWPSGAEIHNVFNGFSDVQGIPNVLGALDGTHIPIKSPKQDSEAYVNRRKFHSINVSAICNHEMLFTYVYSGWPGSTHDSRVFKNSTLAIQCENDNKRRVFFPENSHLLGDSAYELTDMLLTPFKDNGNRSKIEMGYNYKHSSTRMKIENAFGLLKGRFRRLKYIDMHKHNRLIDLISSCFVMHNICLLSNDMVEEYLQEGRQNDTDMHDDAEELGNDKASGIAKRRAISILLES</sequence>
<dbReference type="InterPro" id="IPR045249">
    <property type="entry name" value="HARBI1-like"/>
</dbReference>
<dbReference type="PANTHER" id="PTHR22930:SF85">
    <property type="entry name" value="GH03217P-RELATED"/>
    <property type="match status" value="1"/>
</dbReference>
<evidence type="ECO:0000256" key="1">
    <source>
        <dbReference type="ARBA" id="ARBA00001968"/>
    </source>
</evidence>
<dbReference type="RefSeq" id="XP_014675273.1">
    <property type="nucleotide sequence ID" value="XM_014819787.1"/>
</dbReference>
<reference evidence="10" key="1">
    <citation type="submission" date="2025-08" db="UniProtKB">
        <authorList>
            <consortium name="RefSeq"/>
        </authorList>
    </citation>
    <scope>IDENTIFICATION</scope>
</reference>
<keyword evidence="5" id="KW-0479">Metal-binding</keyword>
<evidence type="ECO:0000256" key="3">
    <source>
        <dbReference type="ARBA" id="ARBA00006958"/>
    </source>
</evidence>
<accession>A0ABM1ESV2</accession>
<name>A0ABM1ESV2_PRICU</name>
<dbReference type="InterPro" id="IPR027806">
    <property type="entry name" value="HARBI1_dom"/>
</dbReference>
<keyword evidence="7" id="KW-0539">Nucleus</keyword>
<dbReference type="Pfam" id="PF13359">
    <property type="entry name" value="DDE_Tnp_4"/>
    <property type="match status" value="1"/>
</dbReference>
<evidence type="ECO:0000256" key="7">
    <source>
        <dbReference type="ARBA" id="ARBA00023242"/>
    </source>
</evidence>
<comment type="cofactor">
    <cofactor evidence="1">
        <name>a divalent metal cation</name>
        <dbReference type="ChEBI" id="CHEBI:60240"/>
    </cofactor>
</comment>
<proteinExistence type="inferred from homology"/>
<comment type="similarity">
    <text evidence="3">Belongs to the HARBI1 family.</text>
</comment>
<evidence type="ECO:0000313" key="9">
    <source>
        <dbReference type="Proteomes" id="UP000695022"/>
    </source>
</evidence>
<keyword evidence="9" id="KW-1185">Reference proteome</keyword>
<keyword evidence="6" id="KW-0378">Hydrolase</keyword>
<evidence type="ECO:0000256" key="2">
    <source>
        <dbReference type="ARBA" id="ARBA00004123"/>
    </source>
</evidence>
<evidence type="ECO:0000259" key="8">
    <source>
        <dbReference type="Pfam" id="PF13359"/>
    </source>
</evidence>
<evidence type="ECO:0000256" key="6">
    <source>
        <dbReference type="ARBA" id="ARBA00022801"/>
    </source>
</evidence>
<evidence type="ECO:0000256" key="5">
    <source>
        <dbReference type="ARBA" id="ARBA00022723"/>
    </source>
</evidence>